<comment type="cofactor">
    <cofactor evidence="12 14">
        <name>Mg(2+)</name>
        <dbReference type="ChEBI" id="CHEBI:18420"/>
    </cofactor>
    <cofactor evidence="12 14">
        <name>Mn(2+)</name>
        <dbReference type="ChEBI" id="CHEBI:29035"/>
    </cofactor>
    <text evidence="12 14">Probably binds two magnesium or manganese ions per subunit.</text>
</comment>
<dbReference type="GO" id="GO:0046872">
    <property type="term" value="F:metal ion binding"/>
    <property type="evidence" value="ECO:0007669"/>
    <property type="project" value="UniProtKB-KW"/>
</dbReference>
<evidence type="ECO:0000256" key="11">
    <source>
        <dbReference type="PIRSR" id="PIRSR604808-1"/>
    </source>
</evidence>
<feature type="compositionally biased region" description="Basic and acidic residues" evidence="15">
    <location>
        <begin position="154"/>
        <end position="187"/>
    </location>
</feature>
<dbReference type="NCBIfam" id="TIGR00633">
    <property type="entry name" value="xth"/>
    <property type="match status" value="1"/>
</dbReference>
<evidence type="ECO:0000256" key="1">
    <source>
        <dbReference type="ARBA" id="ARBA00000493"/>
    </source>
</evidence>
<keyword evidence="5 12" id="KW-0479">Metal-binding</keyword>
<dbReference type="EMBL" id="CAJQZP010001418">
    <property type="protein sequence ID" value="CAG5044710.1"/>
    <property type="molecule type" value="Genomic_DNA"/>
</dbReference>
<comment type="caution">
    <text evidence="17">The sequence shown here is derived from an EMBL/GenBank/DDBJ whole genome shotgun (WGS) entry which is preliminary data.</text>
</comment>
<keyword evidence="9 14" id="KW-0234">DNA repair</keyword>
<feature type="compositionally biased region" description="Basic and acidic residues" evidence="15">
    <location>
        <begin position="208"/>
        <end position="219"/>
    </location>
</feature>
<comment type="catalytic activity">
    <reaction evidence="1">
        <text>Exonucleolytic cleavage in the 3'- to 5'-direction to yield nucleoside 5'-phosphates.</text>
        <dbReference type="EC" id="3.1.11.2"/>
    </reaction>
</comment>
<dbReference type="NCBIfam" id="TIGR00195">
    <property type="entry name" value="exoDNase_III"/>
    <property type="match status" value="1"/>
</dbReference>
<feature type="compositionally biased region" description="Basic residues" evidence="15">
    <location>
        <begin position="270"/>
        <end position="279"/>
    </location>
</feature>
<feature type="compositionally biased region" description="Basic and acidic residues" evidence="15">
    <location>
        <begin position="233"/>
        <end position="251"/>
    </location>
</feature>
<evidence type="ECO:0000256" key="9">
    <source>
        <dbReference type="ARBA" id="ARBA00023204"/>
    </source>
</evidence>
<evidence type="ECO:0000256" key="6">
    <source>
        <dbReference type="ARBA" id="ARBA00022763"/>
    </source>
</evidence>
<evidence type="ECO:0000256" key="3">
    <source>
        <dbReference type="ARBA" id="ARBA00004123"/>
    </source>
</evidence>
<dbReference type="GO" id="GO:0003677">
    <property type="term" value="F:DNA binding"/>
    <property type="evidence" value="ECO:0007669"/>
    <property type="project" value="InterPro"/>
</dbReference>
<dbReference type="PANTHER" id="PTHR22748:SF6">
    <property type="entry name" value="DNA-(APURINIC OR APYRIMIDINIC SITE) ENDONUCLEASE"/>
    <property type="match status" value="1"/>
</dbReference>
<dbReference type="Pfam" id="PF03372">
    <property type="entry name" value="Exo_endo_phos"/>
    <property type="match status" value="1"/>
</dbReference>
<organism evidence="17 18">
    <name type="scientific">Parnassius apollo</name>
    <name type="common">Apollo butterfly</name>
    <name type="synonym">Papilio apollo</name>
    <dbReference type="NCBI Taxonomy" id="110799"/>
    <lineage>
        <taxon>Eukaryota</taxon>
        <taxon>Metazoa</taxon>
        <taxon>Ecdysozoa</taxon>
        <taxon>Arthropoda</taxon>
        <taxon>Hexapoda</taxon>
        <taxon>Insecta</taxon>
        <taxon>Pterygota</taxon>
        <taxon>Neoptera</taxon>
        <taxon>Endopterygota</taxon>
        <taxon>Lepidoptera</taxon>
        <taxon>Glossata</taxon>
        <taxon>Ditrysia</taxon>
        <taxon>Papilionoidea</taxon>
        <taxon>Papilionidae</taxon>
        <taxon>Parnassiinae</taxon>
        <taxon>Parnassini</taxon>
        <taxon>Parnassius</taxon>
        <taxon>Parnassius</taxon>
    </lineage>
</organism>
<keyword evidence="12" id="KW-0464">Manganese</keyword>
<feature type="site" description="Important for catalytic activity" evidence="13">
    <location>
        <position position="633"/>
    </location>
</feature>
<keyword evidence="10" id="KW-0539">Nucleus</keyword>
<feature type="compositionally biased region" description="Acidic residues" evidence="15">
    <location>
        <begin position="252"/>
        <end position="264"/>
    </location>
</feature>
<evidence type="ECO:0000256" key="8">
    <source>
        <dbReference type="ARBA" id="ARBA00022842"/>
    </source>
</evidence>
<dbReference type="PROSITE" id="PS00727">
    <property type="entry name" value="AP_NUCLEASE_F1_2"/>
    <property type="match status" value="1"/>
</dbReference>
<feature type="binding site" evidence="12">
    <location>
        <position position="421"/>
    </location>
    <ligand>
        <name>Mg(2+)</name>
        <dbReference type="ChEBI" id="CHEBI:18420"/>
        <label>1</label>
    </ligand>
</feature>
<evidence type="ECO:0000256" key="12">
    <source>
        <dbReference type="PIRSR" id="PIRSR604808-2"/>
    </source>
</evidence>
<feature type="compositionally biased region" description="Basic and acidic residues" evidence="15">
    <location>
        <begin position="309"/>
        <end position="318"/>
    </location>
</feature>
<evidence type="ECO:0000313" key="18">
    <source>
        <dbReference type="Proteomes" id="UP000691718"/>
    </source>
</evidence>
<dbReference type="InterPro" id="IPR005135">
    <property type="entry name" value="Endo/exonuclease/phosphatase"/>
</dbReference>
<reference evidence="17" key="1">
    <citation type="submission" date="2021-04" db="EMBL/GenBank/DDBJ databases">
        <authorList>
            <person name="Tunstrom K."/>
        </authorList>
    </citation>
    <scope>NUCLEOTIDE SEQUENCE</scope>
</reference>
<evidence type="ECO:0000256" key="4">
    <source>
        <dbReference type="ARBA" id="ARBA00007092"/>
    </source>
</evidence>
<feature type="site" description="Transition state stabilizer" evidence="13">
    <location>
        <position position="563"/>
    </location>
</feature>
<dbReference type="FunFam" id="3.60.10.10:FF:000009">
    <property type="entry name" value="DNA-(apurinic or apyrimidinic site) lyase"/>
    <property type="match status" value="1"/>
</dbReference>
<feature type="compositionally biased region" description="Basic residues" evidence="15">
    <location>
        <begin position="188"/>
        <end position="198"/>
    </location>
</feature>
<dbReference type="AlphaFoldDB" id="A0A8S3Y0Q3"/>
<accession>A0A8S3Y0Q3</accession>
<feature type="active site" description="Proton acceptor" evidence="11">
    <location>
        <position position="659"/>
    </location>
</feature>
<dbReference type="GO" id="GO:0006284">
    <property type="term" value="P:base-excision repair"/>
    <property type="evidence" value="ECO:0007669"/>
    <property type="project" value="TreeGrafter"/>
</dbReference>
<feature type="binding site" evidence="12">
    <location>
        <position position="449"/>
    </location>
    <ligand>
        <name>Mg(2+)</name>
        <dbReference type="ChEBI" id="CHEBI:18420"/>
        <label>1</label>
    </ligand>
</feature>
<comment type="cofactor">
    <cofactor evidence="2">
        <name>Mn(2+)</name>
        <dbReference type="ChEBI" id="CHEBI:29035"/>
    </cofactor>
</comment>
<evidence type="ECO:0000256" key="14">
    <source>
        <dbReference type="RuleBase" id="RU362131"/>
    </source>
</evidence>
<feature type="compositionally biased region" description="Basic and acidic residues" evidence="15">
    <location>
        <begin position="10"/>
        <end position="22"/>
    </location>
</feature>
<dbReference type="OrthoDB" id="498125at2759"/>
<dbReference type="GO" id="GO:0003906">
    <property type="term" value="F:DNA-(apurinic or apyrimidinic site) endonuclease activity"/>
    <property type="evidence" value="ECO:0007669"/>
    <property type="project" value="TreeGrafter"/>
</dbReference>
<dbReference type="PANTHER" id="PTHR22748">
    <property type="entry name" value="AP ENDONUCLEASE"/>
    <property type="match status" value="1"/>
</dbReference>
<feature type="binding site" evidence="12">
    <location>
        <position position="659"/>
    </location>
    <ligand>
        <name>Mg(2+)</name>
        <dbReference type="ChEBI" id="CHEBI:18420"/>
        <label>1</label>
    </ligand>
</feature>
<feature type="compositionally biased region" description="Basic and acidic residues" evidence="15">
    <location>
        <begin position="328"/>
        <end position="337"/>
    </location>
</feature>
<dbReference type="InterPro" id="IPR020848">
    <property type="entry name" value="AP_endonuclease_F1_CS"/>
</dbReference>
<feature type="compositionally biased region" description="Acidic residues" evidence="15">
    <location>
        <begin position="106"/>
        <end position="118"/>
    </location>
</feature>
<evidence type="ECO:0000259" key="16">
    <source>
        <dbReference type="Pfam" id="PF03372"/>
    </source>
</evidence>
<feature type="binding site" evidence="12">
    <location>
        <position position="658"/>
    </location>
    <ligand>
        <name>Mg(2+)</name>
        <dbReference type="ChEBI" id="CHEBI:18420"/>
        <label>1</label>
    </ligand>
</feature>
<keyword evidence="7" id="KW-0378">Hydrolase</keyword>
<protein>
    <recommendedName>
        <fullName evidence="14">DNA-(apurinic or apyrimidinic site) endonuclease</fullName>
        <ecNumber evidence="14">3.1.-.-</ecNumber>
    </recommendedName>
</protein>
<keyword evidence="18" id="KW-1185">Reference proteome</keyword>
<gene>
    <name evidence="17" type="ORF">PAPOLLO_LOCUS23091</name>
</gene>
<feature type="domain" description="Endonuclease/exonuclease/phosphatase" evidence="16">
    <location>
        <begin position="418"/>
        <end position="659"/>
    </location>
</feature>
<feature type="region of interest" description="Disordered" evidence="15">
    <location>
        <begin position="1"/>
        <end position="389"/>
    </location>
</feature>
<dbReference type="GO" id="GO:0005634">
    <property type="term" value="C:nucleus"/>
    <property type="evidence" value="ECO:0007669"/>
    <property type="project" value="UniProtKB-SubCell"/>
</dbReference>
<feature type="site" description="Interaction with DNA substrate" evidence="13">
    <location>
        <position position="659"/>
    </location>
</feature>
<dbReference type="PROSITE" id="PS51435">
    <property type="entry name" value="AP_NUCLEASE_F1_4"/>
    <property type="match status" value="1"/>
</dbReference>
<comment type="similarity">
    <text evidence="4 14">Belongs to the DNA repair enzymes AP/ExoA family.</text>
</comment>
<feature type="binding site" evidence="12">
    <location>
        <position position="563"/>
    </location>
    <ligand>
        <name>Mg(2+)</name>
        <dbReference type="ChEBI" id="CHEBI:18420"/>
        <label>1</label>
    </ligand>
</feature>
<dbReference type="InterPro" id="IPR004808">
    <property type="entry name" value="AP_endonuc_1"/>
</dbReference>
<evidence type="ECO:0000256" key="15">
    <source>
        <dbReference type="SAM" id="MobiDB-lite"/>
    </source>
</evidence>
<dbReference type="Proteomes" id="UP000691718">
    <property type="component" value="Unassembled WGS sequence"/>
</dbReference>
<keyword evidence="8 12" id="KW-0460">Magnesium</keyword>
<keyword evidence="6 14" id="KW-0227">DNA damage</keyword>
<feature type="active site" description="Proton donor/acceptor" evidence="11">
    <location>
        <position position="561"/>
    </location>
</feature>
<dbReference type="GO" id="GO:0008081">
    <property type="term" value="F:phosphoric diester hydrolase activity"/>
    <property type="evidence" value="ECO:0007669"/>
    <property type="project" value="TreeGrafter"/>
</dbReference>
<feature type="binding site" evidence="12">
    <location>
        <position position="561"/>
    </location>
    <ligand>
        <name>Mg(2+)</name>
        <dbReference type="ChEBI" id="CHEBI:18420"/>
        <label>1</label>
    </ligand>
</feature>
<name>A0A8S3Y0Q3_PARAO</name>
<feature type="compositionally biased region" description="Basic and acidic residues" evidence="15">
    <location>
        <begin position="82"/>
        <end position="92"/>
    </location>
</feature>
<sequence length="676" mass="76335">MATRSAKGKKAADVKVTEDAPVKKGRKGKHAIEPETPEMEIDEQTAVPEKKSKRGKKIASQEEQVNGTNEEVGPPTKKSRKKNVEEPTHEEQSNGDNSAAEQEPTPADEVEQQDDDQTETNGHTEAPQGSSGGKGRKKQTKKDTAAEKSSGLETKTKETGRGRKNTKQDNEESDTVKKSDIAEDKSKPTGRGRGKKAQAKPSNDLEVEEKVQGPEEAKPEPSASKGKKKQTKANKEKTPEVDKEISENPEQKEEEEEEENDKGEEEPKKKETKSRKNQGKKVLPKEDPEEKDEEIKEESQPVKKRRGAKKEEKSKGDSKDEEEEEAGSEEKAPEAKPTKGKRGQKNAPTKPIETEEEVQDTGEVTNKRRRKPAEEKVADDEGKKKAPLKNKFSTNYEEIDFSNASKTTQGKEWNFKIASWNVDGIRAWLEKGGLDYLKYEKPNILCLQEIKCPIEKLPQEVTNVPGYHAYWLCSDQDGYAGVGIYTTKLAMNVQYGLQNEELDSEGRIITAEYEQFYLVCTYVPNAGRKLITLPKRLKWNEEFRKYVKSLDMKKPVIICGDMNVSHNEIDLANPKTNKKNAGFTEEERAGMTELLSDGFVDTYRQLYPQKANAYTFWTYMMNCRAKNVGWRLDYFIMSQRLLPSLCDSVIRNEVYGSDHCPITMFLHLSSADKPKE</sequence>
<feature type="compositionally biased region" description="Basic and acidic residues" evidence="15">
    <location>
        <begin position="372"/>
        <end position="384"/>
    </location>
</feature>
<dbReference type="CDD" id="cd09087">
    <property type="entry name" value="Ape1-like_AP-endo"/>
    <property type="match status" value="1"/>
</dbReference>
<evidence type="ECO:0000256" key="5">
    <source>
        <dbReference type="ARBA" id="ARBA00022723"/>
    </source>
</evidence>
<evidence type="ECO:0000256" key="13">
    <source>
        <dbReference type="PIRSR" id="PIRSR604808-3"/>
    </source>
</evidence>
<feature type="active site" evidence="11">
    <location>
        <position position="522"/>
    </location>
</feature>
<evidence type="ECO:0000256" key="2">
    <source>
        <dbReference type="ARBA" id="ARBA00001936"/>
    </source>
</evidence>
<dbReference type="GO" id="GO:0008311">
    <property type="term" value="F:double-stranded DNA 3'-5' DNA exonuclease activity"/>
    <property type="evidence" value="ECO:0007669"/>
    <property type="project" value="UniProtKB-EC"/>
</dbReference>
<proteinExistence type="inferred from homology"/>
<evidence type="ECO:0000256" key="7">
    <source>
        <dbReference type="ARBA" id="ARBA00022801"/>
    </source>
</evidence>
<evidence type="ECO:0000256" key="10">
    <source>
        <dbReference type="ARBA" id="ARBA00023242"/>
    </source>
</evidence>
<dbReference type="EC" id="3.1.-.-" evidence="14"/>
<feature type="compositionally biased region" description="Basic and acidic residues" evidence="15">
    <location>
        <begin position="283"/>
        <end position="301"/>
    </location>
</feature>
<comment type="subcellular location">
    <subcellularLocation>
        <location evidence="3">Nucleus</location>
    </subcellularLocation>
</comment>
<evidence type="ECO:0000313" key="17">
    <source>
        <dbReference type="EMBL" id="CAG5044710.1"/>
    </source>
</evidence>